<dbReference type="Gene3D" id="2.60.120.620">
    <property type="entry name" value="q2cbj1_9rhob like domain"/>
    <property type="match status" value="1"/>
</dbReference>
<organism evidence="2 3">
    <name type="scientific">Colwellia psychrerythraea</name>
    <name type="common">Vibrio psychroerythus</name>
    <dbReference type="NCBI Taxonomy" id="28229"/>
    <lineage>
        <taxon>Bacteria</taxon>
        <taxon>Pseudomonadati</taxon>
        <taxon>Pseudomonadota</taxon>
        <taxon>Gammaproteobacteria</taxon>
        <taxon>Alteromonadales</taxon>
        <taxon>Colwelliaceae</taxon>
        <taxon>Colwellia</taxon>
    </lineage>
</organism>
<dbReference type="GO" id="GO:0005506">
    <property type="term" value="F:iron ion binding"/>
    <property type="evidence" value="ECO:0007669"/>
    <property type="project" value="UniProtKB-ARBA"/>
</dbReference>
<dbReference type="RefSeq" id="WP_033081854.1">
    <property type="nucleotide sequence ID" value="NZ_JQEC01000016.1"/>
</dbReference>
<dbReference type="EMBL" id="JQEC01000016">
    <property type="protein sequence ID" value="KGJ94960.1"/>
    <property type="molecule type" value="Genomic_DNA"/>
</dbReference>
<keyword evidence="2" id="KW-0223">Dioxygenase</keyword>
<keyword evidence="2" id="KW-0560">Oxidoreductase</keyword>
<comment type="caution">
    <text evidence="2">The sequence shown here is derived from an EMBL/GenBank/DDBJ whole genome shotgun (WGS) entry which is preliminary data.</text>
</comment>
<dbReference type="Pfam" id="PF05721">
    <property type="entry name" value="PhyH"/>
    <property type="match status" value="1"/>
</dbReference>
<name>A0A099KXP9_COLPS</name>
<dbReference type="InterPro" id="IPR008775">
    <property type="entry name" value="Phytyl_CoA_dOase-like"/>
</dbReference>
<dbReference type="AlphaFoldDB" id="A0A099KXP9"/>
<sequence length="253" mass="29437">MIESYRENGYLLIRNFLSDNEIGELRTILNEFHRLWQQENAEFYQQQAVNSAYLTRNEFLNSEQRERLFQFIGSEKVMAVVKALLPKQPCFLNTQLFFNPVNKKQTNYWHRDPQYHLSIEQQQAALASFDVMHLRLPLLDEPGIELVPGTHKRWDSTEELQVRLEQDGHKNNQSLAQGKVIKLFAGDLLVFSANMIHRGLYGMDRLALDILFCPPEPSVIEFVREDCLPNNDILAEIEDNSAFVNTIKLKALN</sequence>
<dbReference type="PANTHER" id="PTHR20883:SF48">
    <property type="entry name" value="ECTOINE DIOXYGENASE"/>
    <property type="match status" value="1"/>
</dbReference>
<reference evidence="2 3" key="1">
    <citation type="submission" date="2014-08" db="EMBL/GenBank/DDBJ databases">
        <title>Genomic and Phenotypic Diversity of Colwellia psychrerythraea strains from Disparate Marine Basins.</title>
        <authorList>
            <person name="Techtmann S.M."/>
            <person name="Stelling S.C."/>
            <person name="Utturkar S.M."/>
            <person name="Alshibli N."/>
            <person name="Harris A."/>
            <person name="Brown S.D."/>
            <person name="Hazen T.C."/>
        </authorList>
    </citation>
    <scope>NUCLEOTIDE SEQUENCE [LARGE SCALE GENOMIC DNA]</scope>
    <source>
        <strain evidence="2 3">GAB14E</strain>
    </source>
</reference>
<evidence type="ECO:0000313" key="3">
    <source>
        <dbReference type="Proteomes" id="UP000029868"/>
    </source>
</evidence>
<dbReference type="PANTHER" id="PTHR20883">
    <property type="entry name" value="PHYTANOYL-COA DIOXYGENASE DOMAIN CONTAINING 1"/>
    <property type="match status" value="1"/>
</dbReference>
<dbReference type="Proteomes" id="UP000029868">
    <property type="component" value="Unassembled WGS sequence"/>
</dbReference>
<evidence type="ECO:0000256" key="1">
    <source>
        <dbReference type="ARBA" id="ARBA00001954"/>
    </source>
</evidence>
<dbReference type="OrthoDB" id="345086at2"/>
<dbReference type="SUPFAM" id="SSF51197">
    <property type="entry name" value="Clavaminate synthase-like"/>
    <property type="match status" value="1"/>
</dbReference>
<proteinExistence type="predicted"/>
<comment type="cofactor">
    <cofactor evidence="1">
        <name>Fe(2+)</name>
        <dbReference type="ChEBI" id="CHEBI:29033"/>
    </cofactor>
</comment>
<gene>
    <name evidence="2" type="ORF">GAB14E_2194</name>
</gene>
<dbReference type="PATRIC" id="fig|28229.3.peg.1814"/>
<evidence type="ECO:0000313" key="2">
    <source>
        <dbReference type="EMBL" id="KGJ94960.1"/>
    </source>
</evidence>
<accession>A0A099KXP9</accession>
<dbReference type="GO" id="GO:0016706">
    <property type="term" value="F:2-oxoglutarate-dependent dioxygenase activity"/>
    <property type="evidence" value="ECO:0007669"/>
    <property type="project" value="UniProtKB-ARBA"/>
</dbReference>
<protein>
    <submittedName>
        <fullName evidence="2">Phytanoyl-CoA dioxygenase</fullName>
    </submittedName>
</protein>